<organism evidence="1 2">
    <name type="scientific">Oesophagostomum dentatum</name>
    <name type="common">Nodular worm</name>
    <dbReference type="NCBI Taxonomy" id="61180"/>
    <lineage>
        <taxon>Eukaryota</taxon>
        <taxon>Metazoa</taxon>
        <taxon>Ecdysozoa</taxon>
        <taxon>Nematoda</taxon>
        <taxon>Chromadorea</taxon>
        <taxon>Rhabditida</taxon>
        <taxon>Rhabditina</taxon>
        <taxon>Rhabditomorpha</taxon>
        <taxon>Strongyloidea</taxon>
        <taxon>Strongylidae</taxon>
        <taxon>Oesophagostomum</taxon>
    </lineage>
</organism>
<dbReference type="OrthoDB" id="5796878at2759"/>
<dbReference type="EMBL" id="KN599002">
    <property type="protein sequence ID" value="KHJ80791.1"/>
    <property type="molecule type" value="Genomic_DNA"/>
</dbReference>
<dbReference type="Proteomes" id="UP000053660">
    <property type="component" value="Unassembled WGS sequence"/>
</dbReference>
<name>A0A0B1SA66_OESDE</name>
<reference evidence="1 2" key="1">
    <citation type="submission" date="2014-03" db="EMBL/GenBank/DDBJ databases">
        <title>Draft genome of the hookworm Oesophagostomum dentatum.</title>
        <authorList>
            <person name="Mitreva M."/>
        </authorList>
    </citation>
    <scope>NUCLEOTIDE SEQUENCE [LARGE SCALE GENOMIC DNA]</scope>
    <source>
        <strain evidence="1 2">OD-Hann</strain>
    </source>
</reference>
<sequence length="106" mass="11812">MDRLSNAIDTLVDETCDGLLKPKHLRNVAKECGLELTKDEANDIATRMVTLFRSKFRKGIDEFVEDVGIEKKLSDLKILAEECKAKCEETGETVGYRSLGVSFGDV</sequence>
<evidence type="ECO:0000313" key="1">
    <source>
        <dbReference type="EMBL" id="KHJ80791.1"/>
    </source>
</evidence>
<keyword evidence="2" id="KW-1185">Reference proteome</keyword>
<dbReference type="AlphaFoldDB" id="A0A0B1SA66"/>
<proteinExistence type="predicted"/>
<evidence type="ECO:0000313" key="2">
    <source>
        <dbReference type="Proteomes" id="UP000053660"/>
    </source>
</evidence>
<gene>
    <name evidence="1" type="ORF">OESDEN_19530</name>
</gene>
<protein>
    <submittedName>
        <fullName evidence="1">Uncharacterized protein</fullName>
    </submittedName>
</protein>
<accession>A0A0B1SA66</accession>